<dbReference type="Proteomes" id="UP000182738">
    <property type="component" value="Unassembled WGS sequence"/>
</dbReference>
<dbReference type="EMBL" id="CYGZ01000004">
    <property type="protein sequence ID" value="CUA79410.1"/>
    <property type="molecule type" value="Genomic_DNA"/>
</dbReference>
<evidence type="ECO:0000313" key="1">
    <source>
        <dbReference type="EMBL" id="CUA79410.1"/>
    </source>
</evidence>
<sequence>MVRYNSHIDLCIDYTGKQKWKVIDAIDEIIGIYSFDVLFAGSLNKEIAQQIARDGVIIYEK</sequence>
<gene>
    <name evidence="1" type="ORF">Ga0061060_1046</name>
</gene>
<protein>
    <submittedName>
        <fullName evidence="1">Uncharacterized protein</fullName>
    </submittedName>
</protein>
<accession>A0A0K6GL23</accession>
<dbReference type="AlphaFoldDB" id="A0A0K6GL23"/>
<name>A0A0K6GL23_9BACL</name>
<keyword evidence="2" id="KW-1185">Reference proteome</keyword>
<organism evidence="1 2">
    <name type="scientific">Anoxybacillus suryakundensis</name>
    <dbReference type="NCBI Taxonomy" id="1325335"/>
    <lineage>
        <taxon>Bacteria</taxon>
        <taxon>Bacillati</taxon>
        <taxon>Bacillota</taxon>
        <taxon>Bacilli</taxon>
        <taxon>Bacillales</taxon>
        <taxon>Anoxybacillaceae</taxon>
        <taxon>Anoxybacillus</taxon>
    </lineage>
</organism>
<dbReference type="InterPro" id="IPR043519">
    <property type="entry name" value="NT_sf"/>
</dbReference>
<proteinExistence type="predicted"/>
<reference evidence="2" key="1">
    <citation type="submission" date="2015-08" db="EMBL/GenBank/DDBJ databases">
        <authorList>
            <person name="Varghese N."/>
        </authorList>
    </citation>
    <scope>NUCLEOTIDE SEQUENCE [LARGE SCALE GENOMIC DNA]</scope>
    <source>
        <strain evidence="2">DSM 27374</strain>
    </source>
</reference>
<dbReference type="Gene3D" id="3.30.460.10">
    <property type="entry name" value="Beta Polymerase, domain 2"/>
    <property type="match status" value="1"/>
</dbReference>
<evidence type="ECO:0000313" key="2">
    <source>
        <dbReference type="Proteomes" id="UP000182738"/>
    </source>
</evidence>